<dbReference type="EMBL" id="CP000909">
    <property type="protein sequence ID" value="ABY35040.1"/>
    <property type="molecule type" value="Genomic_DNA"/>
</dbReference>
<dbReference type="Pfam" id="PF13462">
    <property type="entry name" value="Thioredoxin_4"/>
    <property type="match status" value="1"/>
</dbReference>
<evidence type="ECO:0000256" key="3">
    <source>
        <dbReference type="ARBA" id="ARBA00023002"/>
    </source>
</evidence>
<evidence type="ECO:0000256" key="4">
    <source>
        <dbReference type="ARBA" id="ARBA00023157"/>
    </source>
</evidence>
<dbReference type="Gene3D" id="3.40.30.10">
    <property type="entry name" value="Glutaredoxin"/>
    <property type="match status" value="1"/>
</dbReference>
<dbReference type="PANTHER" id="PTHR13887:SF14">
    <property type="entry name" value="DISULFIDE BOND FORMATION PROTEIN D"/>
    <property type="match status" value="1"/>
</dbReference>
<keyword evidence="2 7" id="KW-0732">Signal</keyword>
<evidence type="ECO:0000256" key="6">
    <source>
        <dbReference type="SAM" id="MobiDB-lite"/>
    </source>
</evidence>
<dbReference type="KEGG" id="cau:Caur_1823"/>
<dbReference type="Proteomes" id="UP000002008">
    <property type="component" value="Chromosome"/>
</dbReference>
<feature type="signal peptide" evidence="7">
    <location>
        <begin position="1"/>
        <end position="30"/>
    </location>
</feature>
<dbReference type="InterPro" id="IPR036249">
    <property type="entry name" value="Thioredoxin-like_sf"/>
</dbReference>
<keyword evidence="5" id="KW-0676">Redox-active center</keyword>
<evidence type="ECO:0000256" key="5">
    <source>
        <dbReference type="ARBA" id="ARBA00023284"/>
    </source>
</evidence>
<dbReference type="HOGENOM" id="CLU_000288_47_1_0"/>
<gene>
    <name evidence="9" type="ordered locus">Caur_1823</name>
</gene>
<evidence type="ECO:0000256" key="2">
    <source>
        <dbReference type="ARBA" id="ARBA00022729"/>
    </source>
</evidence>
<evidence type="ECO:0000313" key="10">
    <source>
        <dbReference type="Proteomes" id="UP000002008"/>
    </source>
</evidence>
<dbReference type="SUPFAM" id="SSF52833">
    <property type="entry name" value="Thioredoxin-like"/>
    <property type="match status" value="1"/>
</dbReference>
<comment type="similarity">
    <text evidence="1">Belongs to the thioredoxin family. DsbA subfamily.</text>
</comment>
<feature type="chain" id="PRO_5002745759" evidence="7">
    <location>
        <begin position="31"/>
        <end position="242"/>
    </location>
</feature>
<protein>
    <submittedName>
        <fullName evidence="9">DSBA oxidoreductase</fullName>
    </submittedName>
</protein>
<dbReference type="eggNOG" id="COG1651">
    <property type="taxonomic scope" value="Bacteria"/>
</dbReference>
<keyword evidence="4" id="KW-1015">Disulfide bond</keyword>
<evidence type="ECO:0000259" key="8">
    <source>
        <dbReference type="Pfam" id="PF13462"/>
    </source>
</evidence>
<evidence type="ECO:0000256" key="1">
    <source>
        <dbReference type="ARBA" id="ARBA00005791"/>
    </source>
</evidence>
<reference evidence="10" key="1">
    <citation type="journal article" date="2011" name="BMC Genomics">
        <title>Complete genome sequence of the filamentous anoxygenic phototrophic bacterium Chloroflexus aurantiacus.</title>
        <authorList>
            <person name="Tang K.H."/>
            <person name="Barry K."/>
            <person name="Chertkov O."/>
            <person name="Dalin E."/>
            <person name="Han C.S."/>
            <person name="Hauser L.J."/>
            <person name="Honchak B.M."/>
            <person name="Karbach L.E."/>
            <person name="Land M.L."/>
            <person name="Lapidus A."/>
            <person name="Larimer F.W."/>
            <person name="Mikhailova N."/>
            <person name="Pitluck S."/>
            <person name="Pierson B.K."/>
            <person name="Blankenship R.E."/>
        </authorList>
    </citation>
    <scope>NUCLEOTIDE SEQUENCE [LARGE SCALE GENOMIC DNA]</scope>
    <source>
        <strain evidence="10">ATCC 29366 / DSM 635 / J-10-fl</strain>
    </source>
</reference>
<dbReference type="STRING" id="324602.Caur_1823"/>
<dbReference type="GO" id="GO:0016491">
    <property type="term" value="F:oxidoreductase activity"/>
    <property type="evidence" value="ECO:0007669"/>
    <property type="project" value="UniProtKB-KW"/>
</dbReference>
<feature type="compositionally biased region" description="Low complexity" evidence="6">
    <location>
        <begin position="44"/>
        <end position="55"/>
    </location>
</feature>
<dbReference type="FunCoup" id="A9WD73">
    <property type="interactions" value="5"/>
</dbReference>
<dbReference type="PANTHER" id="PTHR13887">
    <property type="entry name" value="GLUTATHIONE S-TRANSFERASE KAPPA"/>
    <property type="match status" value="1"/>
</dbReference>
<organism evidence="9 10">
    <name type="scientific">Chloroflexus aurantiacus (strain ATCC 29366 / DSM 635 / J-10-fl)</name>
    <dbReference type="NCBI Taxonomy" id="324602"/>
    <lineage>
        <taxon>Bacteria</taxon>
        <taxon>Bacillati</taxon>
        <taxon>Chloroflexota</taxon>
        <taxon>Chloroflexia</taxon>
        <taxon>Chloroflexales</taxon>
        <taxon>Chloroflexineae</taxon>
        <taxon>Chloroflexaceae</taxon>
        <taxon>Chloroflexus</taxon>
    </lineage>
</organism>
<feature type="domain" description="Thioredoxin-like fold" evidence="8">
    <location>
        <begin position="74"/>
        <end position="237"/>
    </location>
</feature>
<name>A9WD73_CHLAA</name>
<keyword evidence="10" id="KW-1185">Reference proteome</keyword>
<dbReference type="NCBIfam" id="NF041057">
    <property type="entry name" value="Rcas_1661_fam_Se"/>
    <property type="match status" value="1"/>
</dbReference>
<accession>A9WD73</accession>
<proteinExistence type="inferred from homology"/>
<evidence type="ECO:0000313" key="9">
    <source>
        <dbReference type="EMBL" id="ABY35040.1"/>
    </source>
</evidence>
<keyword evidence="3" id="KW-0560">Oxidoreductase</keyword>
<dbReference type="InterPro" id="IPR012336">
    <property type="entry name" value="Thioredoxin-like_fold"/>
</dbReference>
<dbReference type="PATRIC" id="fig|324602.8.peg.2078"/>
<feature type="region of interest" description="Disordered" evidence="6">
    <location>
        <begin position="32"/>
        <end position="55"/>
    </location>
</feature>
<dbReference type="EnsemblBacteria" id="ABY35040">
    <property type="protein sequence ID" value="ABY35040"/>
    <property type="gene ID" value="Caur_1823"/>
</dbReference>
<dbReference type="AlphaFoldDB" id="A9WD73"/>
<sequence>MVNTSGSYCSMVRRLILSFIVLLTACSAPAAMSPTATPSPVPTRAPTSTPTTADSTPVVAGYFPDLPRGRTPEGYHYLGRPDAPVTMVIYSDFLCTSCAIHTLDVEPRLIEAFVATGQMRLVYRHLLQLGERSQILAEASECASDFGYFWELRREIYARYNQLYFNTRETVIDLAAGLGIPRDAFTTCLDSHTYQAQVQADYAAAIEEGVYARPVFRIGTEVIVGSQRFETFAQVIERVGQW</sequence>
<evidence type="ECO:0000256" key="7">
    <source>
        <dbReference type="SAM" id="SignalP"/>
    </source>
</evidence>
<dbReference type="InParanoid" id="A9WD73"/>